<organism evidence="2 3">
    <name type="scientific">Sinorhizobium chiapasense</name>
    <dbReference type="NCBI Taxonomy" id="501572"/>
    <lineage>
        <taxon>Bacteria</taxon>
        <taxon>Pseudomonadati</taxon>
        <taxon>Pseudomonadota</taxon>
        <taxon>Alphaproteobacteria</taxon>
        <taxon>Hyphomicrobiales</taxon>
        <taxon>Rhizobiaceae</taxon>
        <taxon>Sinorhizobium/Ensifer group</taxon>
        <taxon>Sinorhizobium</taxon>
    </lineage>
</organism>
<geneLocation type="plasmid" evidence="2 3">
    <name>pSchITTGS70c</name>
</geneLocation>
<name>A0ABZ2BGH5_9HYPH</name>
<evidence type="ECO:0000313" key="3">
    <source>
        <dbReference type="Proteomes" id="UP001432360"/>
    </source>
</evidence>
<evidence type="ECO:0000313" key="2">
    <source>
        <dbReference type="EMBL" id="WVT06513.1"/>
    </source>
</evidence>
<feature type="domain" description="DUF4935" evidence="1">
    <location>
        <begin position="14"/>
        <end position="192"/>
    </location>
</feature>
<keyword evidence="2" id="KW-0614">Plasmid</keyword>
<dbReference type="EMBL" id="CP133151">
    <property type="protein sequence ID" value="WVT06513.1"/>
    <property type="molecule type" value="Genomic_DNA"/>
</dbReference>
<reference evidence="2" key="1">
    <citation type="submission" date="2023-08" db="EMBL/GenBank/DDBJ databases">
        <title>Complete genome sequence of Sinorhizobium chiapanecum ITTG S70 isolated from Acaciella angustissima nodules in Chiapas-Mexico.</title>
        <authorList>
            <person name="Rincon-Rosales R."/>
            <person name="Rogel M.A."/>
            <person name="Rincon-Medina C.I."/>
            <person name="Guerrero G."/>
            <person name="Manzano-Gomez L.A."/>
            <person name="Lopez-Lopez A."/>
            <person name="Rincon Molina F.A."/>
            <person name="Martinez-Romero E."/>
        </authorList>
    </citation>
    <scope>NUCLEOTIDE SEQUENCE</scope>
    <source>
        <strain evidence="2">ITTG S70</strain>
        <plasmid evidence="2">pSchITTGS70c</plasmid>
    </source>
</reference>
<dbReference type="InterPro" id="IPR032557">
    <property type="entry name" value="DUF4935"/>
</dbReference>
<dbReference type="RefSeq" id="WP_331375559.1">
    <property type="nucleotide sequence ID" value="NZ_CP133151.1"/>
</dbReference>
<proteinExistence type="predicted"/>
<evidence type="ECO:0000259" key="1">
    <source>
        <dbReference type="Pfam" id="PF16289"/>
    </source>
</evidence>
<dbReference type="Proteomes" id="UP001432360">
    <property type="component" value="Plasmid pSchITTGS70c"/>
</dbReference>
<sequence length="227" mass="24971">MGAAVRRSPNIPILFMDTCSILDVMRDPTREAMRRHDREAALQVIEAAETGNLEIILAAQVIVEFDGHDEAVQSEATNALQRLIAQIDQANALSGVYGRHKAVDLSHLADMTQRSRAIVERLLSIGSVIDAHPEIASRAFARSNIARAPARRGKESTKDCFVFESYLQIGRDLRGAGHKGAVVFVSSNTQEYQTESRLVKPEIIEDLDTITASYAPNMSAARRFLGL</sequence>
<accession>A0ABZ2BGH5</accession>
<gene>
    <name evidence="2" type="ORF">RB548_24565</name>
</gene>
<keyword evidence="3" id="KW-1185">Reference proteome</keyword>
<dbReference type="Pfam" id="PF16289">
    <property type="entry name" value="PIN_12"/>
    <property type="match status" value="1"/>
</dbReference>
<protein>
    <submittedName>
        <fullName evidence="2">PIN domain-containing protein</fullName>
    </submittedName>
</protein>